<dbReference type="PANTHER" id="PTHR12185">
    <property type="entry name" value="SID1 TRANSMEMBRANE FAMILY MEMEBER"/>
    <property type="match status" value="1"/>
</dbReference>
<evidence type="ECO:0000256" key="4">
    <source>
        <dbReference type="ARBA" id="ARBA00022729"/>
    </source>
</evidence>
<dbReference type="GeneID" id="101856134"/>
<feature type="transmembrane region" description="Helical" evidence="9">
    <location>
        <begin position="720"/>
        <end position="739"/>
    </location>
</feature>
<dbReference type="RefSeq" id="XP_035828621.1">
    <property type="nucleotide sequence ID" value="XM_035972728.1"/>
</dbReference>
<evidence type="ECO:0000313" key="12">
    <source>
        <dbReference type="RefSeq" id="XP_012944272.1"/>
    </source>
</evidence>
<feature type="transmembrane region" description="Helical" evidence="9">
    <location>
        <begin position="824"/>
        <end position="845"/>
    </location>
</feature>
<sequence>MFNKAVVNHSGICTVALLLLFYELTAMVRCTEHLPQDSYDNSEIGNSLKKSHFRNAVVNGKNVIVESFKVSDDTHRSVGDVSSVDDRRSDEGFIAVSDQVASWSQPRFPVETVIVDAEFDQNYGNWTVNRTSQILFVYNYTETVNKTTAVRIRVTCSNATENYPVMFVARQQEGILSWRVPLEIGKGYSFWSVSRTLCPLDREHRQIIVKEQLIYLTVSTMAFNNRDFNLTAQLLQDFELEHARAKTFSVAASRPKYYMYTFPENVETVLLKVTSPTETCMTVSVQTVKCPVFDLDTNVEYEGKHQTMSSQAAMFLEKSDYPDMNSFYVVFITKPNNEDCEGFVEFSPLLPPGHASEVVKTVTVEVKETISDSQYDKAVFATLAVFLCFYLIAVVIGCVFAGCGLRKDIGDLTEEEREAKQLLFSNISPLLPEQNVNSDYIQALHRPLAGVLDSGTSEEQAAILAQVSESEEDNFLNRTDSPGGYGAIPTNRGASKELGPVHPRGAASNSDSSEAYVNENDIDFLTDADSEKEVFRTKTALFVSDLARKKRSKLSKLYKLYHWNLGTIAIFYGLPVAQLVLTYQKILRQTGNQDLCYYNFACAHPLGSYISSFNNVFSNIGYVLLGILFIIIVYYRSWHNRRVIEKYGDLERKYGIPQHFGLFYAMGLALVMEGIMSSCYHICPNYSNFQFDTSFMYVIACLCMLKIYQARHPDINAKAHVAYFVMAVIIFLAVVGVVYGNTGLWVVYAVVHIVLTIFLTAQIYYMGRWKVDRYIFKRFFLVIVSDCRRCSRPVYPNRFVMLLVGNVVNWAFALYGAIERPSDFASYLLAVFIGNLLLYCVFYVIMKLLSKERLSWLVIVVILTSMVTWGGSLYFFFQHLTSWQKTPAGSRAGNRECILLEFYDSHDVWHFLSAISLFFSFLILLLLDDDVSLKRRDQIPVF</sequence>
<keyword evidence="4 10" id="KW-0732">Signal</keyword>
<evidence type="ECO:0000256" key="2">
    <source>
        <dbReference type="ARBA" id="ARBA00006618"/>
    </source>
</evidence>
<feature type="transmembrane region" description="Helical" evidence="9">
    <location>
        <begin position="745"/>
        <end position="767"/>
    </location>
</feature>
<keyword evidence="6 9" id="KW-0472">Membrane</keyword>
<evidence type="ECO:0000313" key="13">
    <source>
        <dbReference type="RefSeq" id="XP_035828621.1"/>
    </source>
</evidence>
<feature type="chain" id="PRO_5045021930" evidence="10">
    <location>
        <begin position="31"/>
        <end position="942"/>
    </location>
</feature>
<feature type="transmembrane region" description="Helical" evidence="9">
    <location>
        <begin position="908"/>
        <end position="927"/>
    </location>
</feature>
<feature type="transmembrane region" description="Helical" evidence="9">
    <location>
        <begin position="799"/>
        <end position="818"/>
    </location>
</feature>
<dbReference type="Pfam" id="PF13965">
    <property type="entry name" value="SID-1_RNA_chan"/>
    <property type="match status" value="1"/>
</dbReference>
<dbReference type="RefSeq" id="XP_012944272.1">
    <property type="nucleotide sequence ID" value="XM_013088818.2"/>
</dbReference>
<evidence type="ECO:0000256" key="3">
    <source>
        <dbReference type="ARBA" id="ARBA00022692"/>
    </source>
</evidence>
<evidence type="ECO:0000313" key="11">
    <source>
        <dbReference type="Proteomes" id="UP000694888"/>
    </source>
</evidence>
<keyword evidence="3 9" id="KW-0812">Transmembrane</keyword>
<dbReference type="Proteomes" id="UP000694888">
    <property type="component" value="Unplaced"/>
</dbReference>
<keyword evidence="7" id="KW-0325">Glycoprotein</keyword>
<evidence type="ECO:0000256" key="9">
    <source>
        <dbReference type="SAM" id="Phobius"/>
    </source>
</evidence>
<feature type="transmembrane region" description="Helical" evidence="9">
    <location>
        <begin position="378"/>
        <end position="403"/>
    </location>
</feature>
<evidence type="ECO:0000256" key="1">
    <source>
        <dbReference type="ARBA" id="ARBA00004141"/>
    </source>
</evidence>
<evidence type="ECO:0000256" key="8">
    <source>
        <dbReference type="SAM" id="MobiDB-lite"/>
    </source>
</evidence>
<evidence type="ECO:0000256" key="7">
    <source>
        <dbReference type="ARBA" id="ARBA00023180"/>
    </source>
</evidence>
<evidence type="ECO:0000256" key="5">
    <source>
        <dbReference type="ARBA" id="ARBA00022989"/>
    </source>
</evidence>
<feature type="region of interest" description="Disordered" evidence="8">
    <location>
        <begin position="478"/>
        <end position="513"/>
    </location>
</feature>
<evidence type="ECO:0000256" key="6">
    <source>
        <dbReference type="ARBA" id="ARBA00023136"/>
    </source>
</evidence>
<keyword evidence="5 9" id="KW-1133">Transmembrane helix</keyword>
<reference evidence="12 13" key="1">
    <citation type="submission" date="2025-05" db="UniProtKB">
        <authorList>
            <consortium name="RefSeq"/>
        </authorList>
    </citation>
    <scope>IDENTIFICATION</scope>
</reference>
<gene>
    <name evidence="12 13" type="primary">LOC101856134</name>
</gene>
<accession>A0ABM1AB13</accession>
<evidence type="ECO:0000256" key="10">
    <source>
        <dbReference type="SAM" id="SignalP"/>
    </source>
</evidence>
<feature type="transmembrane region" description="Helical" evidence="9">
    <location>
        <begin position="689"/>
        <end position="708"/>
    </location>
</feature>
<organism evidence="11 12">
    <name type="scientific">Aplysia californica</name>
    <name type="common">California sea hare</name>
    <dbReference type="NCBI Taxonomy" id="6500"/>
    <lineage>
        <taxon>Eukaryota</taxon>
        <taxon>Metazoa</taxon>
        <taxon>Spiralia</taxon>
        <taxon>Lophotrochozoa</taxon>
        <taxon>Mollusca</taxon>
        <taxon>Gastropoda</taxon>
        <taxon>Heterobranchia</taxon>
        <taxon>Euthyneura</taxon>
        <taxon>Tectipleura</taxon>
        <taxon>Aplysiida</taxon>
        <taxon>Aplysioidea</taxon>
        <taxon>Aplysiidae</taxon>
        <taxon>Aplysia</taxon>
    </lineage>
</organism>
<feature type="transmembrane region" description="Helical" evidence="9">
    <location>
        <begin position="662"/>
        <end position="683"/>
    </location>
</feature>
<feature type="transmembrane region" description="Helical" evidence="9">
    <location>
        <begin position="616"/>
        <end position="635"/>
    </location>
</feature>
<feature type="transmembrane region" description="Helical" evidence="9">
    <location>
        <begin position="560"/>
        <end position="581"/>
    </location>
</feature>
<dbReference type="PANTHER" id="PTHR12185:SF14">
    <property type="entry name" value="CHOLESTEROL UPTAKE PROTEIN 1"/>
    <property type="match status" value="1"/>
</dbReference>
<keyword evidence="11" id="KW-1185">Reference proteome</keyword>
<feature type="transmembrane region" description="Helical" evidence="9">
    <location>
        <begin position="857"/>
        <end position="877"/>
    </location>
</feature>
<dbReference type="InterPro" id="IPR025958">
    <property type="entry name" value="SID1_TM_fam"/>
</dbReference>
<comment type="subcellular location">
    <subcellularLocation>
        <location evidence="1">Membrane</location>
        <topology evidence="1">Multi-pass membrane protein</topology>
    </subcellularLocation>
</comment>
<feature type="signal peptide" evidence="10">
    <location>
        <begin position="1"/>
        <end position="30"/>
    </location>
</feature>
<name>A0ABM1AB13_APLCA</name>
<proteinExistence type="inferred from homology"/>
<protein>
    <submittedName>
        <fullName evidence="12 13">SID1 transmembrane family member 1 isoform X1</fullName>
    </submittedName>
</protein>
<comment type="similarity">
    <text evidence="2">Belongs to the SID1 family.</text>
</comment>